<dbReference type="PANTHER" id="PTHR48079:SF6">
    <property type="entry name" value="NAD(P)-BINDING DOMAIN-CONTAINING PROTEIN-RELATED"/>
    <property type="match status" value="1"/>
</dbReference>
<dbReference type="Gene3D" id="3.40.50.720">
    <property type="entry name" value="NAD(P)-binding Rossmann-like Domain"/>
    <property type="match status" value="1"/>
</dbReference>
<dbReference type="SUPFAM" id="SSF51735">
    <property type="entry name" value="NAD(P)-binding Rossmann-fold domains"/>
    <property type="match status" value="1"/>
</dbReference>
<evidence type="ECO:0000259" key="1">
    <source>
        <dbReference type="Pfam" id="PF05368"/>
    </source>
</evidence>
<evidence type="ECO:0000313" key="2">
    <source>
        <dbReference type="EMBL" id="GAT54257.1"/>
    </source>
</evidence>
<sequence length="444" mass="48948">MDNLEPLFALYFLTSAYTIPSRRPGTPWSTWITHSRRWRRSSELLPFKFLRSVSYSPPTFAEKTLERQQSNLRVPLRYVQTGTDARGRAANDASNIQAQKKLQSKMKNILFIGGTGYVGGVILSRFLDRHLDARITALVRSLDKVQKLAELSKSGTLKNEFVVVQGTHHDGPLVEKLASEADEVFSLADCDDLGAMELILAGMKKRFEATGVKPILFHMSGTGALGDKAKGMFASTQVYNDLDIASIESLSATQNHRNVDLAVVAADAAGYVSTYIVLPGVFFGVPRGRLADLGVQNMQNFAWVIMYRASIGARGAAGIMGEGKNLMSFVEVNETVDMIDLLYDAIQAGTAPHGREGYYFIVTDIIALERLTEIVETRAGPRRPWTQAELDLYMPGATSLQDFFGDNGVAVSGRGKQMGWKPVLGKEELLQSIRDEVAQWKEGN</sequence>
<dbReference type="InterPro" id="IPR051783">
    <property type="entry name" value="NAD(P)-dependent_oxidoreduct"/>
</dbReference>
<accession>A0ABQ0LT67</accession>
<dbReference type="EMBL" id="DF848555">
    <property type="protein sequence ID" value="GAT54257.1"/>
    <property type="molecule type" value="Genomic_DNA"/>
</dbReference>
<dbReference type="InterPro" id="IPR008030">
    <property type="entry name" value="NmrA-like"/>
</dbReference>
<dbReference type="PANTHER" id="PTHR48079">
    <property type="entry name" value="PROTEIN YEEZ"/>
    <property type="match status" value="1"/>
</dbReference>
<proteinExistence type="predicted"/>
<evidence type="ECO:0000313" key="3">
    <source>
        <dbReference type="Proteomes" id="UP000815677"/>
    </source>
</evidence>
<protein>
    <recommendedName>
        <fullName evidence="1">NmrA-like domain-containing protein</fullName>
    </recommendedName>
</protein>
<gene>
    <name evidence="2" type="ORF">MCHLO_11125</name>
</gene>
<dbReference type="Pfam" id="PF05368">
    <property type="entry name" value="NmrA"/>
    <property type="match status" value="1"/>
</dbReference>
<dbReference type="Proteomes" id="UP000815677">
    <property type="component" value="Unassembled WGS sequence"/>
</dbReference>
<reference evidence="2" key="1">
    <citation type="submission" date="2014-09" db="EMBL/GenBank/DDBJ databases">
        <title>Genome sequence of the luminous mushroom Mycena chlorophos for searching fungal bioluminescence genes.</title>
        <authorList>
            <person name="Tanaka Y."/>
            <person name="Kasuga D."/>
            <person name="Oba Y."/>
            <person name="Hase S."/>
            <person name="Sato K."/>
            <person name="Oba Y."/>
            <person name="Sakakibara Y."/>
        </authorList>
    </citation>
    <scope>NUCLEOTIDE SEQUENCE</scope>
</reference>
<dbReference type="InterPro" id="IPR036291">
    <property type="entry name" value="NAD(P)-bd_dom_sf"/>
</dbReference>
<feature type="domain" description="NmrA-like" evidence="1">
    <location>
        <begin position="107"/>
        <end position="189"/>
    </location>
</feature>
<keyword evidence="3" id="KW-1185">Reference proteome</keyword>
<organism evidence="2 3">
    <name type="scientific">Mycena chlorophos</name>
    <name type="common">Agaric fungus</name>
    <name type="synonym">Agaricus chlorophos</name>
    <dbReference type="NCBI Taxonomy" id="658473"/>
    <lineage>
        <taxon>Eukaryota</taxon>
        <taxon>Fungi</taxon>
        <taxon>Dikarya</taxon>
        <taxon>Basidiomycota</taxon>
        <taxon>Agaricomycotina</taxon>
        <taxon>Agaricomycetes</taxon>
        <taxon>Agaricomycetidae</taxon>
        <taxon>Agaricales</taxon>
        <taxon>Marasmiineae</taxon>
        <taxon>Mycenaceae</taxon>
        <taxon>Mycena</taxon>
    </lineage>
</organism>
<name>A0ABQ0LT67_MYCCL</name>